<dbReference type="SUPFAM" id="SSF52833">
    <property type="entry name" value="Thioredoxin-like"/>
    <property type="match status" value="1"/>
</dbReference>
<dbReference type="CDD" id="cd03031">
    <property type="entry name" value="GRX_GRX_like"/>
    <property type="match status" value="1"/>
</dbReference>
<dbReference type="Pfam" id="PF23733">
    <property type="entry name" value="GRXCR1-2_C"/>
    <property type="match status" value="1"/>
</dbReference>
<comment type="caution">
    <text evidence="3">The sequence shown here is derived from an EMBL/GenBank/DDBJ whole genome shotgun (WGS) entry which is preliminary data.</text>
</comment>
<evidence type="ECO:0000313" key="3">
    <source>
        <dbReference type="EMBL" id="KAK4592217.1"/>
    </source>
</evidence>
<name>A0AAN7FG78_QUERU</name>
<evidence type="ECO:0000256" key="1">
    <source>
        <dbReference type="SAM" id="MobiDB-lite"/>
    </source>
</evidence>
<keyword evidence="4" id="KW-1185">Reference proteome</keyword>
<dbReference type="PANTHER" id="PTHR45669">
    <property type="entry name" value="GLUTAREDOXIN DOMAIN-CONTAINING CYSTEINE-RICH PROTEIN CG12206-RELATED"/>
    <property type="match status" value="1"/>
</dbReference>
<dbReference type="AlphaFoldDB" id="A0AAN7FG78"/>
<proteinExistence type="predicted"/>
<dbReference type="Gene3D" id="3.40.30.10">
    <property type="entry name" value="Glutaredoxin"/>
    <property type="match status" value="1"/>
</dbReference>
<protein>
    <recommendedName>
        <fullName evidence="2">Glutaredoxin domain-containing protein</fullName>
    </recommendedName>
</protein>
<dbReference type="PANTHER" id="PTHR45669:SF17">
    <property type="entry name" value="GLUTAREDOXIN DOMAIN-CONTAINING PROTEIN"/>
    <property type="match status" value="1"/>
</dbReference>
<organism evidence="3 4">
    <name type="scientific">Quercus rubra</name>
    <name type="common">Northern red oak</name>
    <name type="synonym">Quercus borealis</name>
    <dbReference type="NCBI Taxonomy" id="3512"/>
    <lineage>
        <taxon>Eukaryota</taxon>
        <taxon>Viridiplantae</taxon>
        <taxon>Streptophyta</taxon>
        <taxon>Embryophyta</taxon>
        <taxon>Tracheophyta</taxon>
        <taxon>Spermatophyta</taxon>
        <taxon>Magnoliopsida</taxon>
        <taxon>eudicotyledons</taxon>
        <taxon>Gunneridae</taxon>
        <taxon>Pentapetalae</taxon>
        <taxon>rosids</taxon>
        <taxon>fabids</taxon>
        <taxon>Fagales</taxon>
        <taxon>Fagaceae</taxon>
        <taxon>Quercus</taxon>
    </lineage>
</organism>
<accession>A0AAN7FG78</accession>
<evidence type="ECO:0000313" key="4">
    <source>
        <dbReference type="Proteomes" id="UP001324115"/>
    </source>
</evidence>
<dbReference type="Proteomes" id="UP001324115">
    <property type="component" value="Unassembled WGS sequence"/>
</dbReference>
<reference evidence="3 4" key="1">
    <citation type="journal article" date="2023" name="G3 (Bethesda)">
        <title>A haplotype-resolved chromosome-scale genome for Quercus rubra L. provides insights into the genetics of adaptive traits for red oak species.</title>
        <authorList>
            <person name="Kapoor B."/>
            <person name="Jenkins J."/>
            <person name="Schmutz J."/>
            <person name="Zhebentyayeva T."/>
            <person name="Kuelheim C."/>
            <person name="Coggeshall M."/>
            <person name="Heim C."/>
            <person name="Lasky J.R."/>
            <person name="Leites L."/>
            <person name="Islam-Faridi N."/>
            <person name="Romero-Severson J."/>
            <person name="DeLeo V.L."/>
            <person name="Lucas S.M."/>
            <person name="Lazic D."/>
            <person name="Gailing O."/>
            <person name="Carlson J."/>
            <person name="Staton M."/>
        </authorList>
    </citation>
    <scope>NUCLEOTIDE SEQUENCE [LARGE SCALE GENOMIC DNA]</scope>
    <source>
        <strain evidence="3">Pseudo-F2</strain>
    </source>
</reference>
<sequence>MAEFENSVEFSGKSKPSTTGSFFFNRSLTLNPSITTATAADSSPKSHHQTGLERSGSGSFTKFYSSFESVRSASNSFKGKVKKLCSFFETPNSIEESQTHLPSKLKPGQKQPDSEFRVSLLSPDISCPIRLPGTGDRIVVYFTSLRGVRRTYEDCYSVRMIFRGFRVWVDERDVSLDSAYKKELQSVLSGETNGNKNGKNHSNLVTLPQVFIRGKHIGGAETVKHLFETGELAKLLEGFPVQKLGFSFGCDSCGDVRFAPCTNCNGSRKVFDEEEDRVQRCLECNENGLIRCPDCSS</sequence>
<evidence type="ECO:0000259" key="2">
    <source>
        <dbReference type="Pfam" id="PF00462"/>
    </source>
</evidence>
<feature type="region of interest" description="Disordered" evidence="1">
    <location>
        <begin position="1"/>
        <end position="20"/>
    </location>
</feature>
<dbReference type="InterPro" id="IPR036249">
    <property type="entry name" value="Thioredoxin-like_sf"/>
</dbReference>
<dbReference type="EMBL" id="JAXUIC010000004">
    <property type="protein sequence ID" value="KAK4592217.1"/>
    <property type="molecule type" value="Genomic_DNA"/>
</dbReference>
<dbReference type="Pfam" id="PF00462">
    <property type="entry name" value="Glutaredoxin"/>
    <property type="match status" value="1"/>
</dbReference>
<dbReference type="InterPro" id="IPR002109">
    <property type="entry name" value="Glutaredoxin"/>
</dbReference>
<dbReference type="PROSITE" id="PS51354">
    <property type="entry name" value="GLUTAREDOXIN_2"/>
    <property type="match status" value="1"/>
</dbReference>
<feature type="domain" description="Glutaredoxin" evidence="2">
    <location>
        <begin position="139"/>
        <end position="217"/>
    </location>
</feature>
<gene>
    <name evidence="3" type="ORF">RGQ29_016648</name>
</gene>